<evidence type="ECO:0000313" key="4">
    <source>
        <dbReference type="EMBL" id="MDT2809254.1"/>
    </source>
</evidence>
<reference evidence="4" key="1">
    <citation type="submission" date="2023-03" db="EMBL/GenBank/DDBJ databases">
        <authorList>
            <person name="Shen W."/>
            <person name="Cai J."/>
        </authorList>
    </citation>
    <scope>NUCLEOTIDE SEQUENCE</scope>
    <source>
        <strain evidence="4">B226-2</strain>
    </source>
</reference>
<sequence length="190" mass="21711">MARKKTITRDQILDAAYTVVSTEGFSRFTARNIAAKMNCSTQPIYLEFQNMEDLKMALIKKVHEHLANDIFPVVHTGNKVNDLVLNYVGFATKERRLYRAMYLEEYGGGQEMQEFSSNYYYKSLIQAEPRFKDLSEEQVDSLHMGTWIVATGIAALMSSGIIQPTEEQIVRLVDETMDSILARKEPIQLS</sequence>
<feature type="DNA-binding region" description="H-T-H motif" evidence="2">
    <location>
        <begin position="29"/>
        <end position="48"/>
    </location>
</feature>
<organism evidence="4 5">
    <name type="scientific">Enterococcus asini</name>
    <dbReference type="NCBI Taxonomy" id="57732"/>
    <lineage>
        <taxon>Bacteria</taxon>
        <taxon>Bacillati</taxon>
        <taxon>Bacillota</taxon>
        <taxon>Bacilli</taxon>
        <taxon>Lactobacillales</taxon>
        <taxon>Enterococcaceae</taxon>
        <taxon>Enterococcus</taxon>
    </lineage>
</organism>
<protein>
    <submittedName>
        <fullName evidence="4">TetR/AcrR family transcriptional regulator</fullName>
    </submittedName>
</protein>
<dbReference type="Pfam" id="PF00440">
    <property type="entry name" value="TetR_N"/>
    <property type="match status" value="1"/>
</dbReference>
<dbReference type="InterPro" id="IPR009057">
    <property type="entry name" value="Homeodomain-like_sf"/>
</dbReference>
<dbReference type="InterPro" id="IPR001647">
    <property type="entry name" value="HTH_TetR"/>
</dbReference>
<evidence type="ECO:0000256" key="2">
    <source>
        <dbReference type="PROSITE-ProRule" id="PRU00335"/>
    </source>
</evidence>
<dbReference type="AlphaFoldDB" id="A0AAW8TW49"/>
<dbReference type="SUPFAM" id="SSF48498">
    <property type="entry name" value="Tetracyclin repressor-like, C-terminal domain"/>
    <property type="match status" value="1"/>
</dbReference>
<evidence type="ECO:0000313" key="5">
    <source>
        <dbReference type="Proteomes" id="UP001256711"/>
    </source>
</evidence>
<dbReference type="EMBL" id="JARQBJ010000001">
    <property type="protein sequence ID" value="MDT2809254.1"/>
    <property type="molecule type" value="Genomic_DNA"/>
</dbReference>
<accession>A0AAW8TW49</accession>
<proteinExistence type="predicted"/>
<dbReference type="PROSITE" id="PS50977">
    <property type="entry name" value="HTH_TETR_2"/>
    <property type="match status" value="1"/>
</dbReference>
<feature type="domain" description="HTH tetR-type" evidence="3">
    <location>
        <begin position="6"/>
        <end position="66"/>
    </location>
</feature>
<dbReference type="RefSeq" id="WP_311834948.1">
    <property type="nucleotide sequence ID" value="NZ_JARQBJ010000001.1"/>
</dbReference>
<gene>
    <name evidence="4" type="ORF">P7H43_01940</name>
</gene>
<dbReference type="GO" id="GO:0003677">
    <property type="term" value="F:DNA binding"/>
    <property type="evidence" value="ECO:0007669"/>
    <property type="project" value="UniProtKB-UniRule"/>
</dbReference>
<evidence type="ECO:0000259" key="3">
    <source>
        <dbReference type="PROSITE" id="PS50977"/>
    </source>
</evidence>
<dbReference type="SUPFAM" id="SSF46689">
    <property type="entry name" value="Homeodomain-like"/>
    <property type="match status" value="1"/>
</dbReference>
<dbReference type="InterPro" id="IPR036271">
    <property type="entry name" value="Tet_transcr_reg_TetR-rel_C_sf"/>
</dbReference>
<dbReference type="Proteomes" id="UP001256711">
    <property type="component" value="Unassembled WGS sequence"/>
</dbReference>
<dbReference type="Gene3D" id="1.10.357.10">
    <property type="entry name" value="Tetracycline Repressor, domain 2"/>
    <property type="match status" value="1"/>
</dbReference>
<comment type="caution">
    <text evidence="4">The sequence shown here is derived from an EMBL/GenBank/DDBJ whole genome shotgun (WGS) entry which is preliminary data.</text>
</comment>
<evidence type="ECO:0000256" key="1">
    <source>
        <dbReference type="ARBA" id="ARBA00023125"/>
    </source>
</evidence>
<keyword evidence="1 2" id="KW-0238">DNA-binding</keyword>
<name>A0AAW8TW49_9ENTE</name>